<keyword evidence="1" id="KW-0175">Coiled coil</keyword>
<proteinExistence type="predicted"/>
<feature type="coiled-coil region" evidence="1">
    <location>
        <begin position="431"/>
        <end position="461"/>
    </location>
</feature>
<dbReference type="PANTHER" id="PTHR31099">
    <property type="entry name" value="OS06G0165300 PROTEIN"/>
    <property type="match status" value="1"/>
</dbReference>
<organism evidence="3">
    <name type="scientific">Tanacetum cinerariifolium</name>
    <name type="common">Dalmatian daisy</name>
    <name type="synonym">Chrysanthemum cinerariifolium</name>
    <dbReference type="NCBI Taxonomy" id="118510"/>
    <lineage>
        <taxon>Eukaryota</taxon>
        <taxon>Viridiplantae</taxon>
        <taxon>Streptophyta</taxon>
        <taxon>Embryophyta</taxon>
        <taxon>Tracheophyta</taxon>
        <taxon>Spermatophyta</taxon>
        <taxon>Magnoliopsida</taxon>
        <taxon>eudicotyledons</taxon>
        <taxon>Gunneridae</taxon>
        <taxon>Pentapetalae</taxon>
        <taxon>asterids</taxon>
        <taxon>campanulids</taxon>
        <taxon>Asterales</taxon>
        <taxon>Asteraceae</taxon>
        <taxon>Asteroideae</taxon>
        <taxon>Anthemideae</taxon>
        <taxon>Anthemidinae</taxon>
        <taxon>Tanacetum</taxon>
    </lineage>
</organism>
<protein>
    <submittedName>
        <fullName evidence="3">Putative transposase (Putative), gypsy type</fullName>
    </submittedName>
</protein>
<evidence type="ECO:0000259" key="2">
    <source>
        <dbReference type="Pfam" id="PF04195"/>
    </source>
</evidence>
<reference evidence="3" key="1">
    <citation type="journal article" date="2019" name="Sci. Rep.">
        <title>Draft genome of Tanacetum cinerariifolium, the natural source of mosquito coil.</title>
        <authorList>
            <person name="Yamashiro T."/>
            <person name="Shiraishi A."/>
            <person name="Satake H."/>
            <person name="Nakayama K."/>
        </authorList>
    </citation>
    <scope>NUCLEOTIDE SEQUENCE</scope>
</reference>
<sequence>MHERPGGKIGLYTRFFDFANFRLPLSTFLVDILMHFRINVSQLSVIGAAKVSRFEFLCHVYEIVPTVGLFRCFYVNSKKSGWMSFSKRFDNAAFLKALLCLVGLSRHYPLDEETYPQFVHKNEEDMDLFDFVHASDPTKVRIVEREQDEDEPRLLETTVGRTVPQLIIALDRAESELEASVDRLFDEGGSGHQTEHGDFTRGEQDANIQPIVEAADMIVEDSLLAGAVLNAEVGVTVAPTLPFVTASVSTTPEREDEDHTNVVVEHNLRTIRAPQRFVISSNSSHHFGPTIAKAEVDSLVRSSAPIMTTTTTVTSMVDSALVAKEKTFKPSLLFADSSSASGADPNTSVFWILLVVISSVTNGSRLDNGRVCREMVDEFAPPKSLSAKVRMQAEYNVKREKETEEEAVEAIRLCAEASNFETMDKSLWDEVHELEVSFTELQEKLSSYESLTERLEESQDAQPKIFNDKFDKLYADFVEMALHLEEKFYPRLLNTISGRMWLLTHGSIHGKEGRVLTYVAAHNPSAKAYYVSALQHLQNLGLTELQPNVDQLMVPIHHSPDKVVVGASALYLALDVSSIRVQKIRENIGNYRSDLRDVFVPFAKPFSAVVLTGLEVMGTDDQAGADGNVEPFSIVDDEELNIL</sequence>
<dbReference type="PANTHER" id="PTHR31099:SF28">
    <property type="entry name" value="F5J5.12"/>
    <property type="match status" value="1"/>
</dbReference>
<feature type="domain" description="Transposase (putative) gypsy type" evidence="2">
    <location>
        <begin position="19"/>
        <end position="75"/>
    </location>
</feature>
<dbReference type="EMBL" id="BKCJ010006871">
    <property type="protein sequence ID" value="GEU74365.1"/>
    <property type="molecule type" value="Genomic_DNA"/>
</dbReference>
<evidence type="ECO:0000313" key="3">
    <source>
        <dbReference type="EMBL" id="GEU74365.1"/>
    </source>
</evidence>
<comment type="caution">
    <text evidence="3">The sequence shown here is derived from an EMBL/GenBank/DDBJ whole genome shotgun (WGS) entry which is preliminary data.</text>
</comment>
<dbReference type="AlphaFoldDB" id="A0A6L2MPZ0"/>
<accession>A0A6L2MPZ0</accession>
<dbReference type="InterPro" id="IPR007321">
    <property type="entry name" value="Transposase_28"/>
</dbReference>
<name>A0A6L2MPZ0_TANCI</name>
<dbReference type="Pfam" id="PF04195">
    <property type="entry name" value="Transposase_28"/>
    <property type="match status" value="1"/>
</dbReference>
<evidence type="ECO:0000256" key="1">
    <source>
        <dbReference type="SAM" id="Coils"/>
    </source>
</evidence>
<gene>
    <name evidence="3" type="ORF">Tci_046343</name>
</gene>